<dbReference type="Proteomes" id="UP000030758">
    <property type="component" value="Unassembled WGS sequence"/>
</dbReference>
<dbReference type="EMBL" id="KL367474">
    <property type="protein sequence ID" value="KFD73213.1"/>
    <property type="molecule type" value="Genomic_DNA"/>
</dbReference>
<evidence type="ECO:0000313" key="5">
    <source>
        <dbReference type="EMBL" id="KFD54235.1"/>
    </source>
</evidence>
<dbReference type="InterPro" id="IPR015425">
    <property type="entry name" value="FH2_Formin"/>
</dbReference>
<feature type="domain" description="FH2" evidence="4">
    <location>
        <begin position="554"/>
        <end position="960"/>
    </location>
</feature>
<dbReference type="PROSITE" id="PS51444">
    <property type="entry name" value="FH2"/>
    <property type="match status" value="1"/>
</dbReference>
<dbReference type="InterPro" id="IPR042201">
    <property type="entry name" value="FH2_Formin_sf"/>
</dbReference>
<dbReference type="InterPro" id="IPR010473">
    <property type="entry name" value="GTPase-bd"/>
</dbReference>
<dbReference type="Pfam" id="PF02181">
    <property type="entry name" value="FH2"/>
    <property type="match status" value="1"/>
</dbReference>
<dbReference type="GO" id="GO:0005829">
    <property type="term" value="C:cytosol"/>
    <property type="evidence" value="ECO:0007669"/>
    <property type="project" value="TreeGrafter"/>
</dbReference>
<evidence type="ECO:0000256" key="1">
    <source>
        <dbReference type="ARBA" id="ARBA00023449"/>
    </source>
</evidence>
<evidence type="ECO:0000313" key="6">
    <source>
        <dbReference type="EMBL" id="KFD73213.1"/>
    </source>
</evidence>
<keyword evidence="7" id="KW-1185">Reference proteome</keyword>
<protein>
    <recommendedName>
        <fullName evidence="8">Formin-like protein</fullName>
    </recommendedName>
</protein>
<feature type="domain" description="GBD/FH3" evidence="3">
    <location>
        <begin position="14"/>
        <end position="437"/>
    </location>
</feature>
<dbReference type="PANTHER" id="PTHR45857">
    <property type="entry name" value="FORMIN-LIKE PROTEIN"/>
    <property type="match status" value="1"/>
</dbReference>
<dbReference type="GO" id="GO:0030866">
    <property type="term" value="P:cortical actin cytoskeleton organization"/>
    <property type="evidence" value="ECO:0007669"/>
    <property type="project" value="TreeGrafter"/>
</dbReference>
<dbReference type="PANTHER" id="PTHR45857:SF4">
    <property type="entry name" value="FORMIN-LIKE PROTEIN"/>
    <property type="match status" value="1"/>
</dbReference>
<dbReference type="SMART" id="SM00498">
    <property type="entry name" value="FH2"/>
    <property type="match status" value="1"/>
</dbReference>
<evidence type="ECO:0000259" key="4">
    <source>
        <dbReference type="PROSITE" id="PS51444"/>
    </source>
</evidence>
<dbReference type="GO" id="GO:0031267">
    <property type="term" value="F:small GTPase binding"/>
    <property type="evidence" value="ECO:0007669"/>
    <property type="project" value="InterPro"/>
</dbReference>
<sequence length="1034" mass="116107">MAAKEKDADKGGTAEMPDADEVDRRFEHVMKEMDLPPQNARILRAYDLNKKWDVVCKREQVVERGSPKFYLDKLRGFLDPKNVKRLSMKKKLGKDDLSTSVLKHIEISLRTNSIDWVQEFLNEQNQGLDVLLRYIQCVQDAGGLQIPMCQQSSADAFSNSPQKMIGAGAGGGSIRHKRLRSSLSSRHFLGDPEEDVHVGIQCLRAIMNNRHGFSAVFADEEAIYCLVRSILHPSFRTKTVLLVLLAAVCFVNGGHDLITRAFSRFRKEYGEDARFQTLFSYFRDDDTFQVDFMVSCMQFINIIVHSVEDLTYRVYLQHEFTLLGLDDYLEKLKNSECEELLVQVNAYFDNVYDVGQLAEDAEQKATYMQRVEEVEVQLSCANDRIVEMEAEHSARVSALEKRLTDIIEERDQLMALRKQTDTDLSTLKRALLDKENEMKKKAAELESTLKQLTNRNEGLNIPENNIAKDVCPPPPPPPPPAPLPPPLPGRSKASDIPAPPPLIPNAPSGGPSFLVPPAPFLNPATSGEGIYICCSEIDNALCCMRSFHCVGIAIKKRVETKYKLPLLNWSALRPNQVKGTVFNDLDDDQILKQIDFDDFEELFKIGPNLGSDQEGTDAGKEANAGKATGATCGVAATHKRESILGAKRLQNLAILKRKLAMEASVIMKHVNSFDLQALTLDNVDILRRILPTAEETKAYKEFEQMKKPVDSLCEEDSFLLELCHVERLAQKLQILNFMGTFKESAATIVPVLDCVTNASQSLRKATKFGRILEVILAYGNYMNSSKKGGVYGFRVKSLDMLPFMKSPVDKSISLLHVVAATVRKRFPDLLDFDEQFDDQLDKAAGASLETLPAEVAELERSYDLVKKECTLRGDTVPSLVNFLASIEGDMQTLRSSFKRADESFKTTVQYFGETVQGTTCAAFFTIFVNFIKHWKQADADNLSRWKAEERKKLGLVNGFQYGGEDLNATNSCAMKKDTSRKRDPKEMGIGTFDDIILDITREPYTAPKRNKSSKHLNASDMNRSRLSSGHQHQI</sequence>
<dbReference type="PROSITE" id="PS51232">
    <property type="entry name" value="GBD_FH3"/>
    <property type="match status" value="1"/>
</dbReference>
<dbReference type="EMBL" id="KL363209">
    <property type="protein sequence ID" value="KFD54235.1"/>
    <property type="molecule type" value="Genomic_DNA"/>
</dbReference>
<evidence type="ECO:0000259" key="3">
    <source>
        <dbReference type="PROSITE" id="PS51232"/>
    </source>
</evidence>
<dbReference type="SUPFAM" id="SSF101447">
    <property type="entry name" value="Formin homology 2 domain (FH2 domain)"/>
    <property type="match status" value="1"/>
</dbReference>
<gene>
    <name evidence="5" type="ORF">M513_04777</name>
    <name evidence="6" type="ORF">M514_04777</name>
</gene>
<comment type="similarity">
    <text evidence="1">Belongs to the formin homology family.</text>
</comment>
<feature type="region of interest" description="Disordered" evidence="2">
    <location>
        <begin position="1"/>
        <end position="22"/>
    </location>
</feature>
<dbReference type="GO" id="GO:0008360">
    <property type="term" value="P:regulation of cell shape"/>
    <property type="evidence" value="ECO:0007669"/>
    <property type="project" value="TreeGrafter"/>
</dbReference>
<dbReference type="Pfam" id="PF06367">
    <property type="entry name" value="Drf_FH3"/>
    <property type="match status" value="1"/>
</dbReference>
<dbReference type="Gene3D" id="1.20.58.2220">
    <property type="entry name" value="Formin, FH2 domain"/>
    <property type="match status" value="1"/>
</dbReference>
<dbReference type="InterPro" id="IPR016024">
    <property type="entry name" value="ARM-type_fold"/>
</dbReference>
<dbReference type="InterPro" id="IPR010472">
    <property type="entry name" value="FH3_dom"/>
</dbReference>
<feature type="compositionally biased region" description="Polar residues" evidence="2">
    <location>
        <begin position="1015"/>
        <end position="1034"/>
    </location>
</feature>
<dbReference type="InterPro" id="IPR011989">
    <property type="entry name" value="ARM-like"/>
</dbReference>
<dbReference type="Gene3D" id="1.25.10.10">
    <property type="entry name" value="Leucine-rich Repeat Variant"/>
    <property type="match status" value="1"/>
</dbReference>
<dbReference type="InterPro" id="IPR014768">
    <property type="entry name" value="GBD/FH3_dom"/>
</dbReference>
<feature type="compositionally biased region" description="Basic and acidic residues" evidence="2">
    <location>
        <begin position="1"/>
        <end position="12"/>
    </location>
</feature>
<proteinExistence type="inferred from homology"/>
<dbReference type="Proteomes" id="UP000030764">
    <property type="component" value="Unassembled WGS sequence"/>
</dbReference>
<dbReference type="AlphaFoldDB" id="A0A085NUR7"/>
<reference evidence="6 7" key="1">
    <citation type="journal article" date="2014" name="Nat. Genet.">
        <title>Genome and transcriptome of the porcine whipworm Trichuris suis.</title>
        <authorList>
            <person name="Jex A.R."/>
            <person name="Nejsum P."/>
            <person name="Schwarz E.M."/>
            <person name="Hu L."/>
            <person name="Young N.D."/>
            <person name="Hall R.S."/>
            <person name="Korhonen P.K."/>
            <person name="Liao S."/>
            <person name="Thamsborg S."/>
            <person name="Xia J."/>
            <person name="Xu P."/>
            <person name="Wang S."/>
            <person name="Scheerlinck J.P."/>
            <person name="Hofmann A."/>
            <person name="Sternberg P.W."/>
            <person name="Wang J."/>
            <person name="Gasser R.B."/>
        </authorList>
    </citation>
    <scope>NUCLEOTIDE SEQUENCE [LARGE SCALE GENOMIC DNA]</scope>
    <source>
        <strain evidence="6">DCEP-RM93F</strain>
        <strain evidence="5">DCEP-RM93M</strain>
    </source>
</reference>
<dbReference type="SUPFAM" id="SSF48371">
    <property type="entry name" value="ARM repeat"/>
    <property type="match status" value="1"/>
</dbReference>
<accession>A0A085NUR7</accession>
<dbReference type="SMART" id="SM01140">
    <property type="entry name" value="Drf_GBD"/>
    <property type="match status" value="1"/>
</dbReference>
<dbReference type="GO" id="GO:0051015">
    <property type="term" value="F:actin filament binding"/>
    <property type="evidence" value="ECO:0007669"/>
    <property type="project" value="TreeGrafter"/>
</dbReference>
<feature type="region of interest" description="Disordered" evidence="2">
    <location>
        <begin position="1003"/>
        <end position="1034"/>
    </location>
</feature>
<dbReference type="InterPro" id="IPR043592">
    <property type="entry name" value="FMNL_animal"/>
</dbReference>
<evidence type="ECO:0000313" key="7">
    <source>
        <dbReference type="Proteomes" id="UP000030764"/>
    </source>
</evidence>
<dbReference type="GO" id="GO:0016477">
    <property type="term" value="P:cell migration"/>
    <property type="evidence" value="ECO:0007669"/>
    <property type="project" value="TreeGrafter"/>
</dbReference>
<feature type="region of interest" description="Disordered" evidence="2">
    <location>
        <begin position="449"/>
        <end position="509"/>
    </location>
</feature>
<evidence type="ECO:0000256" key="2">
    <source>
        <dbReference type="SAM" id="MobiDB-lite"/>
    </source>
</evidence>
<dbReference type="SMART" id="SM01139">
    <property type="entry name" value="Drf_FH3"/>
    <property type="match status" value="1"/>
</dbReference>
<evidence type="ECO:0008006" key="8">
    <source>
        <dbReference type="Google" id="ProtNLM"/>
    </source>
</evidence>
<name>A0A085NUR7_9BILA</name>
<organism evidence="6">
    <name type="scientific">Trichuris suis</name>
    <name type="common">pig whipworm</name>
    <dbReference type="NCBI Taxonomy" id="68888"/>
    <lineage>
        <taxon>Eukaryota</taxon>
        <taxon>Metazoa</taxon>
        <taxon>Ecdysozoa</taxon>
        <taxon>Nematoda</taxon>
        <taxon>Enoplea</taxon>
        <taxon>Dorylaimia</taxon>
        <taxon>Trichinellida</taxon>
        <taxon>Trichuridae</taxon>
        <taxon>Trichuris</taxon>
    </lineage>
</organism>
<dbReference type="Pfam" id="PF06371">
    <property type="entry name" value="Drf_GBD"/>
    <property type="match status" value="2"/>
</dbReference>
<feature type="compositionally biased region" description="Pro residues" evidence="2">
    <location>
        <begin position="471"/>
        <end position="488"/>
    </location>
</feature>